<reference evidence="2 3" key="1">
    <citation type="submission" date="2021-04" db="EMBL/GenBank/DDBJ databases">
        <title>Determining the burden of carbapenem-resistant Enterobacterales from a tertiary public heath setting in Bangladesh: a clinical, epidemiological, and molecular study.</title>
        <authorList>
            <person name="Farzana R."/>
            <person name="Walsh T.R."/>
        </authorList>
    </citation>
    <scope>NUCLEOTIDE SEQUENCE [LARGE SCALE GENOMIC DNA]</scope>
    <source>
        <strain evidence="3">dmpro_s316</strain>
        <strain evidence="2">Dmpro_s316</strain>
    </source>
</reference>
<dbReference type="SUPFAM" id="SSF160272">
    <property type="entry name" value="Shew3726-like"/>
    <property type="match status" value="1"/>
</dbReference>
<accession>A0AAI9I3C7</accession>
<organism evidence="1">
    <name type="scientific">Providencia stuartii</name>
    <dbReference type="NCBI Taxonomy" id="588"/>
    <lineage>
        <taxon>Bacteria</taxon>
        <taxon>Pseudomonadati</taxon>
        <taxon>Pseudomonadota</taxon>
        <taxon>Gammaproteobacteria</taxon>
        <taxon>Enterobacterales</taxon>
        <taxon>Morganellaceae</taxon>
        <taxon>Providencia</taxon>
    </lineage>
</organism>
<proteinExistence type="predicted"/>
<evidence type="ECO:0000313" key="2">
    <source>
        <dbReference type="EMBL" id="MER5078791.1"/>
    </source>
</evidence>
<sequence length="86" mass="10043">MNQAIQFPDREEWDVMTGKVRFPVLINGMLAHCVISDRLLYKRYGMGAEPLALFQTHRWDIEEEFEVLIAQDLLDNGNDYSLPDDK</sequence>
<dbReference type="EMBL" id="JAGSRH010000039">
    <property type="protein sequence ID" value="MER5078791.1"/>
    <property type="molecule type" value="Genomic_DNA"/>
</dbReference>
<dbReference type="Gene3D" id="3.30.160.140">
    <property type="entry name" value="Shew3726-like"/>
    <property type="match status" value="1"/>
</dbReference>
<protein>
    <submittedName>
        <fullName evidence="1">DUF1488 domain-containing protein</fullName>
    </submittedName>
</protein>
<dbReference type="EMBL" id="AAZDVE040000043">
    <property type="protein sequence ID" value="EMP9434688.1"/>
    <property type="molecule type" value="Genomic_DNA"/>
</dbReference>
<comment type="caution">
    <text evidence="1">The sequence shown here is derived from an EMBL/GenBank/DDBJ whole genome shotgun (WGS) entry which is preliminary data.</text>
</comment>
<dbReference type="Pfam" id="PF07369">
    <property type="entry name" value="DUF1488"/>
    <property type="match status" value="1"/>
</dbReference>
<evidence type="ECO:0000313" key="3">
    <source>
        <dbReference type="Proteomes" id="UP001495779"/>
    </source>
</evidence>
<reference evidence="1" key="2">
    <citation type="submission" date="2024-02" db="EMBL/GenBank/DDBJ databases">
        <authorList>
            <consortium name="Clinical and Environmental Microbiology Branch: Whole genome sequencing antimicrobial resistance pathogens in the healthcare setting"/>
        </authorList>
    </citation>
    <scope>NUCLEOTIDE SEQUENCE</scope>
    <source>
        <strain evidence="1">2020GO-00142</strain>
    </source>
</reference>
<dbReference type="Proteomes" id="UP001495779">
    <property type="component" value="Unassembled WGS sequence"/>
</dbReference>
<dbReference type="RefSeq" id="WP_163863300.1">
    <property type="nucleotide sequence ID" value="NZ_CP095443.1"/>
</dbReference>
<dbReference type="InterPro" id="IPR009962">
    <property type="entry name" value="DUF1488"/>
</dbReference>
<dbReference type="AlphaFoldDB" id="A0AAI9I3C7"/>
<evidence type="ECO:0000313" key="1">
    <source>
        <dbReference type="EMBL" id="EMP9434688.1"/>
    </source>
</evidence>
<gene>
    <name evidence="1" type="ORF">JRA39_003815</name>
    <name evidence="2" type="ORF">KDV35_18275</name>
</gene>
<name>A0AAI9I3C7_PROST</name>
<dbReference type="InterPro" id="IPR036692">
    <property type="entry name" value="Shew3726-like_sf"/>
</dbReference>